<keyword evidence="2" id="KW-0808">Transferase</keyword>
<dbReference type="InterPro" id="IPR041698">
    <property type="entry name" value="Methyltransf_25"/>
</dbReference>
<proteinExistence type="predicted"/>
<dbReference type="EMBL" id="BAABGA010000082">
    <property type="protein sequence ID" value="GAA4467154.1"/>
    <property type="molecule type" value="Genomic_DNA"/>
</dbReference>
<dbReference type="CDD" id="cd02440">
    <property type="entry name" value="AdoMet_MTases"/>
    <property type="match status" value="1"/>
</dbReference>
<sequence>MSDRCSAGYDRLARHYEWIEKLRFGNTLQRARVWGIPSLANANSSPHVLVLGDGDGRLLEAFLKHCPTAHVTSVDASPKMIELQRNRIAGLSLHDLANEPLQNAVTWIKSPIESFVFPTSTFDIVITAFFLDCFDSHQLSKLLPRIADALKPHAIWYVVDFCEPPRGLRRWWARFWLAIMHAFFRWQTGLKSRCIVDPGPMLRSLGFEIQREKTFHFEMIVAGIYQRREPQRMQD</sequence>
<dbReference type="Pfam" id="PF13649">
    <property type="entry name" value="Methyltransf_25"/>
    <property type="match status" value="1"/>
</dbReference>
<keyword evidence="2" id="KW-0489">Methyltransferase</keyword>
<reference evidence="3" key="1">
    <citation type="journal article" date="2019" name="Int. J. Syst. Evol. Microbiol.">
        <title>The Global Catalogue of Microorganisms (GCM) 10K type strain sequencing project: providing services to taxonomists for standard genome sequencing and annotation.</title>
        <authorList>
            <consortium name="The Broad Institute Genomics Platform"/>
            <consortium name="The Broad Institute Genome Sequencing Center for Infectious Disease"/>
            <person name="Wu L."/>
            <person name="Ma J."/>
        </authorList>
    </citation>
    <scope>NUCLEOTIDE SEQUENCE [LARGE SCALE GENOMIC DNA]</scope>
    <source>
        <strain evidence="3">JCM 17759</strain>
    </source>
</reference>
<name>A0ABP8NJZ3_9BACT</name>
<gene>
    <name evidence="2" type="ORF">GCM10023156_56920</name>
</gene>
<dbReference type="InterPro" id="IPR029063">
    <property type="entry name" value="SAM-dependent_MTases_sf"/>
</dbReference>
<protein>
    <submittedName>
        <fullName evidence="2">Class I SAM-dependent methyltransferase</fullName>
    </submittedName>
</protein>
<dbReference type="SUPFAM" id="SSF53335">
    <property type="entry name" value="S-adenosyl-L-methionine-dependent methyltransferases"/>
    <property type="match status" value="1"/>
</dbReference>
<evidence type="ECO:0000313" key="3">
    <source>
        <dbReference type="Proteomes" id="UP001500840"/>
    </source>
</evidence>
<accession>A0ABP8NJZ3</accession>
<comment type="caution">
    <text evidence="2">The sequence shown here is derived from an EMBL/GenBank/DDBJ whole genome shotgun (WGS) entry which is preliminary data.</text>
</comment>
<feature type="domain" description="Methyltransferase" evidence="1">
    <location>
        <begin position="48"/>
        <end position="152"/>
    </location>
</feature>
<keyword evidence="3" id="KW-1185">Reference proteome</keyword>
<dbReference type="Proteomes" id="UP001500840">
    <property type="component" value="Unassembled WGS sequence"/>
</dbReference>
<evidence type="ECO:0000313" key="2">
    <source>
        <dbReference type="EMBL" id="GAA4467154.1"/>
    </source>
</evidence>
<dbReference type="Gene3D" id="3.40.50.150">
    <property type="entry name" value="Vaccinia Virus protein VP39"/>
    <property type="match status" value="1"/>
</dbReference>
<organism evidence="2 3">
    <name type="scientific">Novipirellula rosea</name>
    <dbReference type="NCBI Taxonomy" id="1031540"/>
    <lineage>
        <taxon>Bacteria</taxon>
        <taxon>Pseudomonadati</taxon>
        <taxon>Planctomycetota</taxon>
        <taxon>Planctomycetia</taxon>
        <taxon>Pirellulales</taxon>
        <taxon>Pirellulaceae</taxon>
        <taxon>Novipirellula</taxon>
    </lineage>
</organism>
<dbReference type="GO" id="GO:0008168">
    <property type="term" value="F:methyltransferase activity"/>
    <property type="evidence" value="ECO:0007669"/>
    <property type="project" value="UniProtKB-KW"/>
</dbReference>
<dbReference type="GO" id="GO:0032259">
    <property type="term" value="P:methylation"/>
    <property type="evidence" value="ECO:0007669"/>
    <property type="project" value="UniProtKB-KW"/>
</dbReference>
<evidence type="ECO:0000259" key="1">
    <source>
        <dbReference type="Pfam" id="PF13649"/>
    </source>
</evidence>
<dbReference type="RefSeq" id="WP_345327087.1">
    <property type="nucleotide sequence ID" value="NZ_BAABGA010000082.1"/>
</dbReference>